<evidence type="ECO:0000256" key="4">
    <source>
        <dbReference type="SAM" id="MobiDB-lite"/>
    </source>
</evidence>
<dbReference type="Gene3D" id="1.25.40.10">
    <property type="entry name" value="Tetratricopeptide repeat domain"/>
    <property type="match status" value="1"/>
</dbReference>
<evidence type="ECO:0000313" key="6">
    <source>
        <dbReference type="Proteomes" id="UP000799049"/>
    </source>
</evidence>
<keyword evidence="1" id="KW-0677">Repeat</keyword>
<comment type="caution">
    <text evidence="5">The sequence shown here is derived from an EMBL/GenBank/DDBJ whole genome shotgun (WGS) entry which is preliminary data.</text>
</comment>
<feature type="repeat" description="TPR" evidence="3">
    <location>
        <begin position="369"/>
        <end position="402"/>
    </location>
</feature>
<evidence type="ECO:0000256" key="3">
    <source>
        <dbReference type="PROSITE-ProRule" id="PRU00339"/>
    </source>
</evidence>
<protein>
    <submittedName>
        <fullName evidence="5">Mitochondrial tetratricopeptide repeat (TPR) domain-containing protein</fullName>
    </submittedName>
</protein>
<organism evidence="5 6">
    <name type="scientific">Andalucia godoyi</name>
    <name type="common">Flagellate</name>
    <dbReference type="NCBI Taxonomy" id="505711"/>
    <lineage>
        <taxon>Eukaryota</taxon>
        <taxon>Discoba</taxon>
        <taxon>Jakobida</taxon>
        <taxon>Andalucina</taxon>
        <taxon>Andaluciidae</taxon>
        <taxon>Andalucia</taxon>
    </lineage>
</organism>
<dbReference type="PANTHER" id="PTHR22904">
    <property type="entry name" value="TPR REPEAT CONTAINING PROTEIN"/>
    <property type="match status" value="1"/>
</dbReference>
<evidence type="ECO:0000313" key="5">
    <source>
        <dbReference type="EMBL" id="KAF0852919.1"/>
    </source>
</evidence>
<gene>
    <name evidence="5" type="ORF">ANDGO_02613</name>
</gene>
<feature type="compositionally biased region" description="Low complexity" evidence="4">
    <location>
        <begin position="296"/>
        <end position="309"/>
    </location>
</feature>
<dbReference type="Pfam" id="PF13414">
    <property type="entry name" value="TPR_11"/>
    <property type="match status" value="1"/>
</dbReference>
<feature type="region of interest" description="Disordered" evidence="4">
    <location>
        <begin position="211"/>
        <end position="233"/>
    </location>
</feature>
<keyword evidence="6" id="KW-1185">Reference proteome</keyword>
<feature type="compositionally biased region" description="Polar residues" evidence="4">
    <location>
        <begin position="160"/>
        <end position="184"/>
    </location>
</feature>
<dbReference type="SUPFAM" id="SSF48452">
    <property type="entry name" value="TPR-like"/>
    <property type="match status" value="1"/>
</dbReference>
<dbReference type="OrthoDB" id="1706732at2759"/>
<feature type="region of interest" description="Disordered" evidence="4">
    <location>
        <begin position="35"/>
        <end position="66"/>
    </location>
</feature>
<dbReference type="EMBL" id="VRVR01000010">
    <property type="protein sequence ID" value="KAF0852919.1"/>
    <property type="molecule type" value="Genomic_DNA"/>
</dbReference>
<evidence type="ECO:0000256" key="2">
    <source>
        <dbReference type="ARBA" id="ARBA00022803"/>
    </source>
</evidence>
<dbReference type="SMART" id="SM00028">
    <property type="entry name" value="TPR"/>
    <property type="match status" value="3"/>
</dbReference>
<name>A0A8K0AJJ6_ANDGO</name>
<sequence>MQSHFRASSHSSVSVQNIRARASLLPLISQSSATNPLPFASHPPHPPQSSSASQSASSSSSSSHSLASISPSISTATFPSLSSAAATSSISAVHTNSDIDPGASSLLSIRSVHSIQTNSGAAAASSTTVTTQANLLPKPVSPTPFDMQSVHDALARNAGNLGNSENSSIGFSSTTAATNNNGQWSRLIPRGAGMQRRGAIAPVPVPVPVPVSSVPSSSTPSYAPGPSVSASLSHSAINSNSASSVSTNSNSSLETGFFDIDANRDTSLDTVRRGPSTLRHSEHAGGLIRNHIGGQRSRSSLSSLLRRSSGSPASPCTITPAGRFVSSGQSIQTVIHRLVSEASAAAARGDLDDALACYDEAICISPRTASLYCHRSSVYFQKGDFQQSLEDALEAVQLQPSLAKAYFRLGRACYAFGRERDAIRGLEVACKLESKNQDYAQLLSSMKSTCIAPATPVAKNPFGILKLPIRVDPIEYRFVVNVHADGCIVTVDDALFGISVSQDGHSLSVARDVVHVEVWEKIISNEDGCANVSAVSVDPAIMKTRPIMEQKIGRASFLRVDVTFAPGDMEGTLVLYWLRESGKFVGWNVEWQHYDGMSWMHSDEHLAEALVNEPKSRLQSLNLPFACEDVPQDCVARMQKLVNIRGSRLCLEKHSCREVVLRHGFGITSRVLNELAEVSAPLMSFDHRQWIHATSSNPMEDFYTNTDRAFSLDHLHRSLHSVAGISCTDDQTVCTGVGYILPGNDDGPGQFVSCDGASARINIAQVLMQPLHAAVVSPISLPEHGNSPVRRRTAGARKRLESDPSSTVQHKAHSDQLLLVAAHFGERGVFCGTWGGPNGVFYGASCGLG</sequence>
<dbReference type="PROSITE" id="PS50005">
    <property type="entry name" value="TPR"/>
    <property type="match status" value="1"/>
</dbReference>
<feature type="region of interest" description="Disordered" evidence="4">
    <location>
        <begin position="784"/>
        <end position="809"/>
    </location>
</feature>
<accession>A0A8K0AJJ6</accession>
<feature type="region of interest" description="Disordered" evidence="4">
    <location>
        <begin position="268"/>
        <end position="316"/>
    </location>
</feature>
<proteinExistence type="predicted"/>
<dbReference type="PANTHER" id="PTHR22904:SF523">
    <property type="entry name" value="STRESS-INDUCED-PHOSPHOPROTEIN 1"/>
    <property type="match status" value="1"/>
</dbReference>
<feature type="compositionally biased region" description="Low complexity" evidence="4">
    <location>
        <begin position="48"/>
        <end position="66"/>
    </location>
</feature>
<feature type="region of interest" description="Disordered" evidence="4">
    <location>
        <begin position="158"/>
        <end position="184"/>
    </location>
</feature>
<dbReference type="AlphaFoldDB" id="A0A8K0AJJ6"/>
<reference evidence="5" key="1">
    <citation type="submission" date="2019-09" db="EMBL/GenBank/DDBJ databases">
        <title>The Mitochondrial Proteome of the Jakobid, Andalucia godoyi, a Protist With the Most Gene-Rich and Bacteria-Like Mitochondrial Genome.</title>
        <authorList>
            <person name="Gray M.W."/>
            <person name="Burger G."/>
            <person name="Derelle R."/>
            <person name="Klimes V."/>
            <person name="Leger M."/>
            <person name="Sarrasin M."/>
            <person name="Vlcek C."/>
            <person name="Roger A.J."/>
            <person name="Elias M."/>
            <person name="Lang B.F."/>
        </authorList>
    </citation>
    <scope>NUCLEOTIDE SEQUENCE</scope>
    <source>
        <strain evidence="5">And28</strain>
    </source>
</reference>
<dbReference type="InterPro" id="IPR011990">
    <property type="entry name" value="TPR-like_helical_dom_sf"/>
</dbReference>
<keyword evidence="2 3" id="KW-0802">TPR repeat</keyword>
<dbReference type="Proteomes" id="UP000799049">
    <property type="component" value="Unassembled WGS sequence"/>
</dbReference>
<dbReference type="GO" id="GO:0051879">
    <property type="term" value="F:Hsp90 protein binding"/>
    <property type="evidence" value="ECO:0007669"/>
    <property type="project" value="TreeGrafter"/>
</dbReference>
<dbReference type="InterPro" id="IPR019734">
    <property type="entry name" value="TPR_rpt"/>
</dbReference>
<evidence type="ECO:0000256" key="1">
    <source>
        <dbReference type="ARBA" id="ARBA00022737"/>
    </source>
</evidence>